<comment type="subcellular location">
    <subcellularLocation>
        <location evidence="1">Nucleus</location>
    </subcellularLocation>
</comment>
<keyword evidence="5" id="KW-0539">Nucleus</keyword>
<dbReference type="Proteomes" id="UP000735874">
    <property type="component" value="Unassembled WGS sequence"/>
</dbReference>
<dbReference type="FunFam" id="3.40.30.10:FF:000059">
    <property type="entry name" value="Thioredoxin-like protein"/>
    <property type="match status" value="1"/>
</dbReference>
<evidence type="ECO:0000313" key="11">
    <source>
        <dbReference type="EMBL" id="KAG2951349.1"/>
    </source>
</evidence>
<accession>A0A8T0ZG53</accession>
<reference evidence="10" key="1">
    <citation type="submission" date="2018-10" db="EMBL/GenBank/DDBJ databases">
        <title>Effector identification in a new, highly contiguous assembly of the strawberry crown rot pathogen Phytophthora cactorum.</title>
        <authorList>
            <person name="Armitage A.D."/>
            <person name="Nellist C.F."/>
            <person name="Bates H."/>
            <person name="Vickerstaff R.J."/>
            <person name="Harrison R.J."/>
        </authorList>
    </citation>
    <scope>NUCLEOTIDE SEQUENCE</scope>
    <source>
        <strain evidence="10">15-7</strain>
        <strain evidence="11">4040</strain>
    </source>
</reference>
<comment type="subunit">
    <text evidence="8">Homodimer. Interacts with the U5-102 kDa protein subunit of the spliceosome.</text>
</comment>
<keyword evidence="3" id="KW-0507">mRNA processing</keyword>
<dbReference type="GO" id="GO:0005681">
    <property type="term" value="C:spliceosomal complex"/>
    <property type="evidence" value="ECO:0007669"/>
    <property type="project" value="TreeGrafter"/>
</dbReference>
<proteinExistence type="inferred from homology"/>
<gene>
    <name evidence="10" type="ORF">PC113_g7325</name>
    <name evidence="11" type="ORF">PC117_g3660</name>
</gene>
<comment type="caution">
    <text evidence="10">The sequence shown here is derived from an EMBL/GenBank/DDBJ whole genome shotgun (WGS) entry which is preliminary data.</text>
</comment>
<evidence type="ECO:0000256" key="1">
    <source>
        <dbReference type="ARBA" id="ARBA00004123"/>
    </source>
</evidence>
<dbReference type="GO" id="GO:0046540">
    <property type="term" value="C:U4/U6 x U5 tri-snRNP complex"/>
    <property type="evidence" value="ECO:0007669"/>
    <property type="project" value="InterPro"/>
</dbReference>
<dbReference type="InterPro" id="IPR036249">
    <property type="entry name" value="Thioredoxin-like_sf"/>
</dbReference>
<evidence type="ECO:0000256" key="6">
    <source>
        <dbReference type="ARBA" id="ARBA00023306"/>
    </source>
</evidence>
<evidence type="ECO:0000256" key="7">
    <source>
        <dbReference type="ARBA" id="ARBA00060348"/>
    </source>
</evidence>
<dbReference type="SMART" id="SM01410">
    <property type="entry name" value="DIM1"/>
    <property type="match status" value="1"/>
</dbReference>
<dbReference type="AlphaFoldDB" id="A0A8T0ZG53"/>
<organism evidence="10 12">
    <name type="scientific">Phytophthora cactorum</name>
    <dbReference type="NCBI Taxonomy" id="29920"/>
    <lineage>
        <taxon>Eukaryota</taxon>
        <taxon>Sar</taxon>
        <taxon>Stramenopiles</taxon>
        <taxon>Oomycota</taxon>
        <taxon>Peronosporomycetes</taxon>
        <taxon>Peronosporales</taxon>
        <taxon>Peronosporaceae</taxon>
        <taxon>Phytophthora</taxon>
    </lineage>
</organism>
<name>A0A8T0ZG53_9STRA</name>
<dbReference type="EMBL" id="RCMK01000053">
    <property type="protein sequence ID" value="KAG2951349.1"/>
    <property type="molecule type" value="Genomic_DNA"/>
</dbReference>
<dbReference type="PANTHER" id="PTHR12052:SF4">
    <property type="entry name" value="THIOREDOXIN-LIKE PROTEIN 4B"/>
    <property type="match status" value="1"/>
</dbReference>
<evidence type="ECO:0000256" key="3">
    <source>
        <dbReference type="ARBA" id="ARBA00022664"/>
    </source>
</evidence>
<dbReference type="PANTHER" id="PTHR12052">
    <property type="entry name" value="THIOREDOXIN-LIKE PROTEN 4A, 4B"/>
    <property type="match status" value="1"/>
</dbReference>
<dbReference type="Proteomes" id="UP000736787">
    <property type="component" value="Unassembled WGS sequence"/>
</dbReference>
<sequence>MASLLLEQLSTKSAVDDAIRGTKDRVLVLRFGRASDTVCLQQDHILARCERELSKMARVCLVEAEQVPIYCQYFDITLIPATIFFVNGQHMKVDYSTPDHTKFIGAFRTKQDFIDLVEVIYRGAKHDLALVDLSSCTTFVHRPRWLAIPGSGAAAVSAERQLLVLTRPGSRSGWKSFVDVKVMMTYKSFCVGWVESQRLLVVFASSLVLLKISRSVSSPHVVLC</sequence>
<dbReference type="Gene3D" id="3.40.30.10">
    <property type="entry name" value="Glutaredoxin"/>
    <property type="match status" value="1"/>
</dbReference>
<keyword evidence="6" id="KW-0131">Cell cycle</keyword>
<dbReference type="GO" id="GO:0000398">
    <property type="term" value="P:mRNA splicing, via spliceosome"/>
    <property type="evidence" value="ECO:0007669"/>
    <property type="project" value="InterPro"/>
</dbReference>
<dbReference type="VEuPathDB" id="FungiDB:PC110_g10217"/>
<dbReference type="InterPro" id="IPR004123">
    <property type="entry name" value="Dim1"/>
</dbReference>
<evidence type="ECO:0000313" key="12">
    <source>
        <dbReference type="Proteomes" id="UP000735874"/>
    </source>
</evidence>
<evidence type="ECO:0000256" key="5">
    <source>
        <dbReference type="ARBA" id="ARBA00023242"/>
    </source>
</evidence>
<evidence type="ECO:0000256" key="8">
    <source>
        <dbReference type="ARBA" id="ARBA00063722"/>
    </source>
</evidence>
<dbReference type="EMBL" id="RCMG01000159">
    <property type="protein sequence ID" value="KAG2861286.1"/>
    <property type="molecule type" value="Genomic_DNA"/>
</dbReference>
<evidence type="ECO:0000256" key="2">
    <source>
        <dbReference type="ARBA" id="ARBA00008241"/>
    </source>
</evidence>
<dbReference type="Pfam" id="PF02966">
    <property type="entry name" value="DIM1"/>
    <property type="match status" value="1"/>
</dbReference>
<protein>
    <recommendedName>
        <fullName evidence="9">Thioredoxin-like protein 4B</fullName>
    </recommendedName>
</protein>
<dbReference type="GO" id="GO:0005682">
    <property type="term" value="C:U5 snRNP"/>
    <property type="evidence" value="ECO:0007669"/>
    <property type="project" value="TreeGrafter"/>
</dbReference>
<comment type="function">
    <text evidence="7">Essential role in pre-mRNA splicing. Required in cell cycle progression for S/G(2) transition.</text>
</comment>
<comment type="similarity">
    <text evidence="2">Belongs to the DIM1 family.</text>
</comment>
<evidence type="ECO:0000313" key="10">
    <source>
        <dbReference type="EMBL" id="KAG2861286.1"/>
    </source>
</evidence>
<dbReference type="SUPFAM" id="SSF52833">
    <property type="entry name" value="Thioredoxin-like"/>
    <property type="match status" value="1"/>
</dbReference>
<keyword evidence="4" id="KW-0508">mRNA splicing</keyword>
<evidence type="ECO:0000256" key="4">
    <source>
        <dbReference type="ARBA" id="ARBA00023187"/>
    </source>
</evidence>
<evidence type="ECO:0000256" key="9">
    <source>
        <dbReference type="ARBA" id="ARBA00074495"/>
    </source>
</evidence>